<evidence type="ECO:0000313" key="1">
    <source>
        <dbReference type="EMBL" id="MBL0739667.1"/>
    </source>
</evidence>
<evidence type="ECO:0000313" key="2">
    <source>
        <dbReference type="Proteomes" id="UP000613030"/>
    </source>
</evidence>
<dbReference type="RefSeq" id="WP_202006642.1">
    <property type="nucleotide sequence ID" value="NZ_JAERRB010000001.1"/>
</dbReference>
<sequence length="1180" mass="128586">MEKYYQKILFYIFVAVFQWTWILPARSSPVDSTTVIHATNTIPPAVKDELYRTFEGLTLTTGQDKAIDPIVISQVVADTVEVKRAYARSLLEKVKKDQRFVEALDALSEIELPVGLVKSGGAADYSILIDRITITPKGAILDVYVSLALPQSGDHIAFHGNIPLSNDGGIAGNAKVFLVGDHNLKFGSSTQLTIKGTEHTYVEFDCNGFKGVSIEAILQFSRDLIVPEDENGNPSKNENDRVKVALTTYVQNLNDLMLRVSIPAFQIKGLNGFGFKVTEAFLDWSDLANPPGIQFPKDYPSPFVQAGQPLLWQGFYLQKLEIRFPPAFAKKDSPGRITLGVEQMILDDQGFTGEVYADHIFSAGDMSGWAFTLDHAELAFVTNQVKGFELRGKISVPNLKKQKDNTATEFGYIASRDVKGDYMFAVSIREALRLPLFAADLTLLPGSSISVKEKENKFYPTAILNGELTIKALENGPKASFNGIGFEGLRISSEAPHFDIQSVSFGKEGNEQSISKFPITIKNIALKKDGPDRIGIGLDVTINIAGKSSDEGFGGTASLTLWGKRGEENITLANGTTSTQKGSWQFDKVELSGVGINFKKGGVIEIAGMINFFDNDPVYGDGFKGSVSGKIQIISLNIEALFGRTPEFRYWYADALVEFSSGIPLVPGFSAYGFGGGYYSRMKQSTDGSGSSIGRNASGITYVPDANTIGIKALVKFGATASQAPYNGDVMLEVALNTHGGINSVTFTGNLVVMAPVLPGALDKLKSLASAAIGGKADQLMKVVEGQVSASVKILFDNVNDVFHANMDIYINIVGGIVKGVGANNRAGWAVMHFSRDEWYVLIGTPDKPIGLELLWLLKIKSYFMIGQNLPGSPPPPKLVSEILGGKDLDYMRDLNAAKSGFGFAFGIDLSMDTGDVSFLMFYGRFAAGIGADVMVKKYDDQYHCIGSDETIGINGWFANGQAYAYLMCKIGIKVRLRFYKGNYEILNFGAAAVMQAKGPNPFWMRGIVGGYYRILGGLVKGHCNFEITIGKECKIVGNSNPLADVDLISELSPKKGETNIDVFNAPQAAFNIPIGDVFAITDIEGRRRSFRGRLVEFAVTEGQSTLPGNIHWNDNNDVAAFDTHDVLPSNKEIKVRVRLTFEELVNGSWQTLFFEGKRSGRNQRNKLHLGCWSGPHTAV</sequence>
<gene>
    <name evidence="1" type="ORF">JI741_00495</name>
</gene>
<dbReference type="Proteomes" id="UP000613030">
    <property type="component" value="Unassembled WGS sequence"/>
</dbReference>
<comment type="caution">
    <text evidence="1">The sequence shown here is derived from an EMBL/GenBank/DDBJ whole genome shotgun (WGS) entry which is preliminary data.</text>
</comment>
<protein>
    <submittedName>
        <fullName evidence="1">Uncharacterized protein</fullName>
    </submittedName>
</protein>
<reference evidence="1 2" key="1">
    <citation type="submission" date="2021-01" db="EMBL/GenBank/DDBJ databases">
        <title>Chryseolinea sp. Jin1 Genome sequencing and assembly.</title>
        <authorList>
            <person name="Kim I."/>
        </authorList>
    </citation>
    <scope>NUCLEOTIDE SEQUENCE [LARGE SCALE GENOMIC DNA]</scope>
    <source>
        <strain evidence="1 2">Jin1</strain>
    </source>
</reference>
<dbReference type="EMBL" id="JAERRB010000001">
    <property type="protein sequence ID" value="MBL0739667.1"/>
    <property type="molecule type" value="Genomic_DNA"/>
</dbReference>
<proteinExistence type="predicted"/>
<accession>A0ABS1KKB4</accession>
<organism evidence="1 2">
    <name type="scientific">Chryseolinea lacunae</name>
    <dbReference type="NCBI Taxonomy" id="2801331"/>
    <lineage>
        <taxon>Bacteria</taxon>
        <taxon>Pseudomonadati</taxon>
        <taxon>Bacteroidota</taxon>
        <taxon>Cytophagia</taxon>
        <taxon>Cytophagales</taxon>
        <taxon>Fulvivirgaceae</taxon>
        <taxon>Chryseolinea</taxon>
    </lineage>
</organism>
<keyword evidence="2" id="KW-1185">Reference proteome</keyword>
<name>A0ABS1KKB4_9BACT</name>